<feature type="compositionally biased region" description="Polar residues" evidence="1">
    <location>
        <begin position="140"/>
        <end position="156"/>
    </location>
</feature>
<proteinExistence type="predicted"/>
<feature type="compositionally biased region" description="Acidic residues" evidence="1">
    <location>
        <begin position="442"/>
        <end position="451"/>
    </location>
</feature>
<evidence type="ECO:0000313" key="3">
    <source>
        <dbReference type="Proteomes" id="UP000030854"/>
    </source>
</evidence>
<protein>
    <submittedName>
        <fullName evidence="2">Putative orp1 like protein</fullName>
    </submittedName>
</protein>
<name>A0A0B1PFB6_UNCNE</name>
<feature type="compositionally biased region" description="Basic and acidic residues" evidence="1">
    <location>
        <begin position="157"/>
        <end position="168"/>
    </location>
</feature>
<dbReference type="STRING" id="52586.A0A0B1PFB6"/>
<dbReference type="OMA" id="HTINIKE"/>
<dbReference type="EMBL" id="JNVN01000339">
    <property type="protein sequence ID" value="KHJ35591.1"/>
    <property type="molecule type" value="Genomic_DNA"/>
</dbReference>
<dbReference type="AlphaFoldDB" id="A0A0B1PFB6"/>
<dbReference type="Proteomes" id="UP000030854">
    <property type="component" value="Unassembled WGS sequence"/>
</dbReference>
<feature type="region of interest" description="Disordered" evidence="1">
    <location>
        <begin position="65"/>
        <end position="168"/>
    </location>
</feature>
<feature type="region of interest" description="Disordered" evidence="1">
    <location>
        <begin position="1"/>
        <end position="21"/>
    </location>
</feature>
<feature type="compositionally biased region" description="Low complexity" evidence="1">
    <location>
        <begin position="1"/>
        <end position="12"/>
    </location>
</feature>
<organism evidence="2 3">
    <name type="scientific">Uncinula necator</name>
    <name type="common">Grape powdery mildew</name>
    <dbReference type="NCBI Taxonomy" id="52586"/>
    <lineage>
        <taxon>Eukaryota</taxon>
        <taxon>Fungi</taxon>
        <taxon>Dikarya</taxon>
        <taxon>Ascomycota</taxon>
        <taxon>Pezizomycotina</taxon>
        <taxon>Leotiomycetes</taxon>
        <taxon>Erysiphales</taxon>
        <taxon>Erysiphaceae</taxon>
        <taxon>Erysiphe</taxon>
    </lineage>
</organism>
<feature type="compositionally biased region" description="Polar residues" evidence="1">
    <location>
        <begin position="117"/>
        <end position="133"/>
    </location>
</feature>
<feature type="compositionally biased region" description="Low complexity" evidence="1">
    <location>
        <begin position="78"/>
        <end position="102"/>
    </location>
</feature>
<reference evidence="2 3" key="1">
    <citation type="journal article" date="2014" name="BMC Genomics">
        <title>Adaptive genomic structural variation in the grape powdery mildew pathogen, Erysiphe necator.</title>
        <authorList>
            <person name="Jones L."/>
            <person name="Riaz S."/>
            <person name="Morales-Cruz A."/>
            <person name="Amrine K.C."/>
            <person name="McGuire B."/>
            <person name="Gubler W.D."/>
            <person name="Walker M.A."/>
            <person name="Cantu D."/>
        </authorList>
    </citation>
    <scope>NUCLEOTIDE SEQUENCE [LARGE SCALE GENOMIC DNA]</scope>
    <source>
        <strain evidence="3">c</strain>
    </source>
</reference>
<evidence type="ECO:0000313" key="2">
    <source>
        <dbReference type="EMBL" id="KHJ35591.1"/>
    </source>
</evidence>
<keyword evidence="3" id="KW-1185">Reference proteome</keyword>
<comment type="caution">
    <text evidence="2">The sequence shown here is derived from an EMBL/GenBank/DDBJ whole genome shotgun (WGS) entry which is preliminary data.</text>
</comment>
<accession>A0A0B1PFB6</accession>
<dbReference type="HOGENOM" id="CLU_023129_0_0_1"/>
<gene>
    <name evidence="2" type="ORF">EV44_g4617</name>
</gene>
<feature type="region of interest" description="Disordered" evidence="1">
    <location>
        <begin position="429"/>
        <end position="453"/>
    </location>
</feature>
<sequence length="662" mass="75048">MNLNSLLNENSSAVDQPKDLGQENMVNIQPRNRTPWDAGGYSLQFYNSSIKPAMLQQIAYDIEKRPSTQTSARHSYSDSKSSLFSLSSATDSSSHSRISSISTTEAFQPSKAMAQYISESPSPRSASQFLPSETTDESSRNSIDQLYSGNSTQYNSRMDRETMNEASRRAVERGINQNRYPMTPIREKEASSMSNVEEMRRPSSPSDAMLIKRQQTTLCLRLAEDNPDSRSVASSKLDNINTGKAAPKRTMPHCISHKRAYSAPNFPPQPQSATMANNNKIMASIELTPPSSIHPDYPSPKLSSIYQPPTTPPQILSDIELQTIKCMYVDDCDTGSQLRKAISHIFGRNKICTRQIPSRVWVHYCRKHYQRSRYRNPKEYAKLQCDLVQQQIRRVHDWSQSNAAAGKAGVVQDWTISVRRREQKRLDDIQNNRKRKTGLSDREEEEDDEFNNDINCKNSSSAIPATAVPEWLLEHCRKGYSTLEILEIFNRLHQEILSDSISTFPDIEILPNISIEQEGKWSPIGCIKRPPNNYHKRAKSLTTGLNSIYESGDRSLNQPHNSSSETFHTISPARRLSSSTIVSTPDTNYQPFSWSLASDWNRRSSAVALQSRIEGNQIPEYYESFSPLCRQPLQPAFTPHQSLNQDSNYHNELGNLYSNFLI</sequence>
<evidence type="ECO:0000256" key="1">
    <source>
        <dbReference type="SAM" id="MobiDB-lite"/>
    </source>
</evidence>